<gene>
    <name evidence="2" type="ORF">SBRY_70024</name>
</gene>
<reference evidence="2" key="1">
    <citation type="submission" date="2021-06" db="EMBL/GenBank/DDBJ databases">
        <authorList>
            <person name="Arsene-Ploetze F."/>
        </authorList>
    </citation>
    <scope>NUCLEOTIDE SEQUENCE</scope>
    <source>
        <strain evidence="2">SBRY1</strain>
    </source>
</reference>
<comment type="caution">
    <text evidence="2">The sequence shown here is derived from an EMBL/GenBank/DDBJ whole genome shotgun (WGS) entry which is preliminary data.</text>
</comment>
<feature type="compositionally biased region" description="Basic residues" evidence="1">
    <location>
        <begin position="198"/>
        <end position="220"/>
    </location>
</feature>
<keyword evidence="3" id="KW-1185">Reference proteome</keyword>
<proteinExistence type="predicted"/>
<dbReference type="Proteomes" id="UP001153328">
    <property type="component" value="Unassembled WGS sequence"/>
</dbReference>
<name>A0A9W4H637_9ACTN</name>
<feature type="compositionally biased region" description="Basic and acidic residues" evidence="1">
    <location>
        <begin position="12"/>
        <end position="27"/>
    </location>
</feature>
<feature type="region of interest" description="Disordered" evidence="1">
    <location>
        <begin position="1"/>
        <end position="220"/>
    </location>
</feature>
<accession>A0A9W4H637</accession>
<feature type="compositionally biased region" description="Basic and acidic residues" evidence="1">
    <location>
        <begin position="91"/>
        <end position="111"/>
    </location>
</feature>
<feature type="compositionally biased region" description="Gly residues" evidence="1">
    <location>
        <begin position="116"/>
        <end position="129"/>
    </location>
</feature>
<evidence type="ECO:0000313" key="3">
    <source>
        <dbReference type="Proteomes" id="UP001153328"/>
    </source>
</evidence>
<dbReference type="EMBL" id="CAJVAX010000021">
    <property type="protein sequence ID" value="CAG7655131.1"/>
    <property type="molecule type" value="Genomic_DNA"/>
</dbReference>
<sequence>MARRAASGARWRQADRREPQDADHDAMCRAVRGRPGHRDADRLPAALPGGHQDRRGVPGAGRAGDGRPGHAGQEGGHRHRALGGRPGVQADRVDGLRRAGRRRDALRDHPADLGPAAGGRGPRTGGGAGRVQSGDTVGAPGGGRPPQGRFRQRPVGLRGRRGDPQAPRHLTRPAHPLSTDRTPAARMVEDPLGVRVLGHGRSRAARRSSCAVHHRRPRRR</sequence>
<evidence type="ECO:0000313" key="2">
    <source>
        <dbReference type="EMBL" id="CAG7655131.1"/>
    </source>
</evidence>
<evidence type="ECO:0000256" key="1">
    <source>
        <dbReference type="SAM" id="MobiDB-lite"/>
    </source>
</evidence>
<dbReference type="AlphaFoldDB" id="A0A9W4H637"/>
<organism evidence="2 3">
    <name type="scientific">Actinacidiphila bryophytorum</name>
    <dbReference type="NCBI Taxonomy" id="1436133"/>
    <lineage>
        <taxon>Bacteria</taxon>
        <taxon>Bacillati</taxon>
        <taxon>Actinomycetota</taxon>
        <taxon>Actinomycetes</taxon>
        <taxon>Kitasatosporales</taxon>
        <taxon>Streptomycetaceae</taxon>
        <taxon>Actinacidiphila</taxon>
    </lineage>
</organism>
<protein>
    <submittedName>
        <fullName evidence="2">Uncharacterized protein</fullName>
    </submittedName>
</protein>